<dbReference type="InterPro" id="IPR036291">
    <property type="entry name" value="NAD(P)-bd_dom_sf"/>
</dbReference>
<organism evidence="2 4">
    <name type="scientific">Candidatus Hakubella thermalkaliphila</name>
    <dbReference type="NCBI Taxonomy" id="2754717"/>
    <lineage>
        <taxon>Bacteria</taxon>
        <taxon>Bacillati</taxon>
        <taxon>Actinomycetota</taxon>
        <taxon>Actinomycetota incertae sedis</taxon>
        <taxon>Candidatus Hakubellales</taxon>
        <taxon>Candidatus Hakubellaceae</taxon>
        <taxon>Candidatus Hakubella</taxon>
    </lineage>
</organism>
<dbReference type="SUPFAM" id="SSF51735">
    <property type="entry name" value="NAD(P)-binding Rossmann-fold domains"/>
    <property type="match status" value="1"/>
</dbReference>
<evidence type="ECO:0000313" key="2">
    <source>
        <dbReference type="EMBL" id="GFP23431.1"/>
    </source>
</evidence>
<accession>A0A6V8NVY9</accession>
<dbReference type="Proteomes" id="UP000588083">
    <property type="component" value="Unassembled WGS sequence"/>
</dbReference>
<name>A0A6V8NVY9_9ACTN</name>
<keyword evidence="5" id="KW-1185">Reference proteome</keyword>
<dbReference type="RefSeq" id="WP_176238167.1">
    <property type="nucleotide sequence ID" value="NZ_BLRZ01000173.1"/>
</dbReference>
<evidence type="ECO:0000313" key="4">
    <source>
        <dbReference type="Proteomes" id="UP000585609"/>
    </source>
</evidence>
<dbReference type="GO" id="GO:0004553">
    <property type="term" value="F:hydrolase activity, hydrolyzing O-glycosyl compounds"/>
    <property type="evidence" value="ECO:0007669"/>
    <property type="project" value="InterPro"/>
</dbReference>
<evidence type="ECO:0000313" key="3">
    <source>
        <dbReference type="EMBL" id="GFP31130.1"/>
    </source>
</evidence>
<dbReference type="PANTHER" id="PTHR32092:SF5">
    <property type="entry name" value="6-PHOSPHO-BETA-GLUCOSIDASE"/>
    <property type="match status" value="1"/>
</dbReference>
<proteinExistence type="predicted"/>
<sequence length="89" mass="9855">MKISILGGGGTRTPLLVRGLLSLEEELGIKEISLMDVNEERLPLIKKVLDDIYKEETRGAILTYTQDIKVCMEEASFVVCTIRVGGGMR</sequence>
<dbReference type="Gene3D" id="3.40.50.720">
    <property type="entry name" value="NAD(P)-binding Rossmann-like Domain"/>
    <property type="match status" value="1"/>
</dbReference>
<dbReference type="PANTHER" id="PTHR32092">
    <property type="entry name" value="6-PHOSPHO-BETA-GLUCOSIDASE-RELATED"/>
    <property type="match status" value="1"/>
</dbReference>
<reference evidence="4 5" key="1">
    <citation type="journal article" date="2020" name="Front. Microbiol.">
        <title>Single-cell genomics of novel Actinobacteria with the Wood-Ljungdahl pathway discovered in a serpentinizing system.</title>
        <authorList>
            <person name="Merino N."/>
            <person name="Kawai M."/>
            <person name="Boyd E.S."/>
            <person name="Colman D.R."/>
            <person name="McGlynn S.E."/>
            <person name="Nealson K.H."/>
            <person name="Kurokawa K."/>
            <person name="Hongoh Y."/>
        </authorList>
    </citation>
    <scope>NUCLEOTIDE SEQUENCE [LARGE SCALE GENOMIC DNA]</scope>
    <source>
        <strain evidence="2 4">S09_30</strain>
        <strain evidence="3 5">S34</strain>
    </source>
</reference>
<dbReference type="EMBL" id="BLRZ01000173">
    <property type="protein sequence ID" value="GFP31130.1"/>
    <property type="molecule type" value="Genomic_DNA"/>
</dbReference>
<dbReference type="GO" id="GO:0005975">
    <property type="term" value="P:carbohydrate metabolic process"/>
    <property type="evidence" value="ECO:0007669"/>
    <property type="project" value="InterPro"/>
</dbReference>
<evidence type="ECO:0000256" key="1">
    <source>
        <dbReference type="ARBA" id="ARBA00023027"/>
    </source>
</evidence>
<dbReference type="InterPro" id="IPR001088">
    <property type="entry name" value="Glyco_hydro_4"/>
</dbReference>
<evidence type="ECO:0000313" key="5">
    <source>
        <dbReference type="Proteomes" id="UP000588083"/>
    </source>
</evidence>
<protein>
    <submittedName>
        <fullName evidence="2">6-phospho-beta-glucosidase</fullName>
    </submittedName>
</protein>
<dbReference type="AlphaFoldDB" id="A0A6V8NVY9"/>
<gene>
    <name evidence="2" type="ORF">HKBW3S09_00898</name>
    <name evidence="3" type="ORF">HKBW3S34_02049</name>
</gene>
<dbReference type="Proteomes" id="UP000585609">
    <property type="component" value="Unassembled WGS sequence"/>
</dbReference>
<dbReference type="Pfam" id="PF02056">
    <property type="entry name" value="Glyco_hydro_4"/>
    <property type="match status" value="1"/>
</dbReference>
<keyword evidence="1" id="KW-0520">NAD</keyword>
<dbReference type="EMBL" id="BLRW01000110">
    <property type="protein sequence ID" value="GFP23431.1"/>
    <property type="molecule type" value="Genomic_DNA"/>
</dbReference>
<comment type="caution">
    <text evidence="2">The sequence shown here is derived from an EMBL/GenBank/DDBJ whole genome shotgun (WGS) entry which is preliminary data.</text>
</comment>
<dbReference type="PRINTS" id="PR00732">
    <property type="entry name" value="GLHYDRLASE4"/>
</dbReference>